<keyword evidence="7" id="KW-1133">Transmembrane helix</keyword>
<evidence type="ECO:0000313" key="9">
    <source>
        <dbReference type="Proteomes" id="UP000033870"/>
    </source>
</evidence>
<dbReference type="PATRIC" id="fig|1619044.3.peg.103"/>
<dbReference type="GO" id="GO:0046872">
    <property type="term" value="F:metal ion binding"/>
    <property type="evidence" value="ECO:0007669"/>
    <property type="project" value="UniProtKB-KW"/>
</dbReference>
<dbReference type="Proteomes" id="UP000033870">
    <property type="component" value="Unassembled WGS sequence"/>
</dbReference>
<dbReference type="InterPro" id="IPR008949">
    <property type="entry name" value="Isoprenoid_synthase_dom_sf"/>
</dbReference>
<accession>A0A0G1YIM7</accession>
<comment type="caution">
    <text evidence="8">The sequence shown here is derived from an EMBL/GenBank/DDBJ whole genome shotgun (WGS) entry which is preliminary data.</text>
</comment>
<evidence type="ECO:0000256" key="6">
    <source>
        <dbReference type="RuleBase" id="RU004466"/>
    </source>
</evidence>
<name>A0A0G1YIM7_9BACT</name>
<dbReference type="GO" id="GO:0008299">
    <property type="term" value="P:isoprenoid biosynthetic process"/>
    <property type="evidence" value="ECO:0007669"/>
    <property type="project" value="InterPro"/>
</dbReference>
<dbReference type="AlphaFoldDB" id="A0A0G1YIM7"/>
<dbReference type="InterPro" id="IPR000092">
    <property type="entry name" value="Polyprenyl_synt"/>
</dbReference>
<keyword evidence="7" id="KW-0812">Transmembrane</keyword>
<dbReference type="Pfam" id="PF00348">
    <property type="entry name" value="polyprenyl_synt"/>
    <property type="match status" value="1"/>
</dbReference>
<dbReference type="EMBL" id="LCRX01000001">
    <property type="protein sequence ID" value="KKW43076.1"/>
    <property type="molecule type" value="Genomic_DNA"/>
</dbReference>
<keyword evidence="4" id="KW-0479">Metal-binding</keyword>
<evidence type="ECO:0000256" key="2">
    <source>
        <dbReference type="ARBA" id="ARBA00006706"/>
    </source>
</evidence>
<keyword evidence="3 6" id="KW-0808">Transferase</keyword>
<evidence type="ECO:0000256" key="5">
    <source>
        <dbReference type="ARBA" id="ARBA00022842"/>
    </source>
</evidence>
<dbReference type="SFLD" id="SFLDS00005">
    <property type="entry name" value="Isoprenoid_Synthase_Type_I"/>
    <property type="match status" value="1"/>
</dbReference>
<reference evidence="8 9" key="1">
    <citation type="journal article" date="2015" name="Nature">
        <title>rRNA introns, odd ribosomes, and small enigmatic genomes across a large radiation of phyla.</title>
        <authorList>
            <person name="Brown C.T."/>
            <person name="Hug L.A."/>
            <person name="Thomas B.C."/>
            <person name="Sharon I."/>
            <person name="Castelle C.J."/>
            <person name="Singh A."/>
            <person name="Wilkins M.J."/>
            <person name="Williams K.H."/>
            <person name="Banfield J.F."/>
        </authorList>
    </citation>
    <scope>NUCLEOTIDE SEQUENCE [LARGE SCALE GENOMIC DNA]</scope>
</reference>
<dbReference type="GO" id="GO:0004659">
    <property type="term" value="F:prenyltransferase activity"/>
    <property type="evidence" value="ECO:0007669"/>
    <property type="project" value="InterPro"/>
</dbReference>
<evidence type="ECO:0000256" key="1">
    <source>
        <dbReference type="ARBA" id="ARBA00001946"/>
    </source>
</evidence>
<dbReference type="Gene3D" id="1.10.600.10">
    <property type="entry name" value="Farnesyl Diphosphate Synthase"/>
    <property type="match status" value="1"/>
</dbReference>
<keyword evidence="7" id="KW-0472">Membrane</keyword>
<keyword evidence="5" id="KW-0460">Magnesium</keyword>
<dbReference type="PANTHER" id="PTHR12001">
    <property type="entry name" value="GERANYLGERANYL PYROPHOSPHATE SYNTHASE"/>
    <property type="match status" value="1"/>
</dbReference>
<protein>
    <submittedName>
        <fullName evidence="8">Polyprenyl synthetase</fullName>
    </submittedName>
</protein>
<evidence type="ECO:0000256" key="4">
    <source>
        <dbReference type="ARBA" id="ARBA00022723"/>
    </source>
</evidence>
<comment type="cofactor">
    <cofactor evidence="1">
        <name>Mg(2+)</name>
        <dbReference type="ChEBI" id="CHEBI:18420"/>
    </cofactor>
</comment>
<gene>
    <name evidence="8" type="ORF">UY92_C0001G0090</name>
</gene>
<comment type="similarity">
    <text evidence="2 6">Belongs to the FPP/GGPP synthase family.</text>
</comment>
<dbReference type="SUPFAM" id="SSF48576">
    <property type="entry name" value="Terpenoid synthases"/>
    <property type="match status" value="1"/>
</dbReference>
<evidence type="ECO:0000313" key="8">
    <source>
        <dbReference type="EMBL" id="KKW43076.1"/>
    </source>
</evidence>
<proteinExistence type="inferred from homology"/>
<evidence type="ECO:0000256" key="7">
    <source>
        <dbReference type="SAM" id="Phobius"/>
    </source>
</evidence>
<dbReference type="PANTHER" id="PTHR12001:SF85">
    <property type="entry name" value="SHORT CHAIN ISOPRENYL DIPHOSPHATE SYNTHASE"/>
    <property type="match status" value="1"/>
</dbReference>
<organism evidence="8 9">
    <name type="scientific">Candidatus Magasanikbacteria bacterium GW2011_GWA2_56_11</name>
    <dbReference type="NCBI Taxonomy" id="1619044"/>
    <lineage>
        <taxon>Bacteria</taxon>
        <taxon>Candidatus Magasanikiibacteriota</taxon>
    </lineage>
</organism>
<feature type="transmembrane region" description="Helical" evidence="7">
    <location>
        <begin position="121"/>
        <end position="141"/>
    </location>
</feature>
<sequence length="350" mass="39595">MASEAQDKKRLIREIRTVLRQEQVLLRRQPWGAEAGRIIERFSTGGKLWRGSLLIRAHRWYCGDAETAVYPLAAATEIMHAGLLIHDDIMDRDDKRRCRPAIHRELSIMGEAKRLRDCPHFGLSLAICLADLCFFLAQGIIAKISPDTARQKRLARITTEEYSQVILAQMSDVELGATRARVCPAQITRLYLYKTARYTFSLPLMLGALLAGQPDKELKQLGRFGAYLGLVFQLKDDDLGLFGQESQTGKPAGSDIRAGKQTLLRSYLTRQATPRVRARLETIFGNRDASPDDIILVKQLAEKYSARADIKKLMTAYSKKAGAMIPSLAISARYHWAMRRLIQDNLVRRR</sequence>
<evidence type="ECO:0000256" key="3">
    <source>
        <dbReference type="ARBA" id="ARBA00022679"/>
    </source>
</evidence>
<dbReference type="STRING" id="1619044.UY92_C0001G0090"/>